<feature type="transmembrane region" description="Helical" evidence="1">
    <location>
        <begin position="6218"/>
        <end position="6241"/>
    </location>
</feature>
<feature type="transmembrane region" description="Helical" evidence="1">
    <location>
        <begin position="6007"/>
        <end position="6024"/>
    </location>
</feature>
<keyword evidence="1" id="KW-1133">Transmembrane helix</keyword>
<proteinExistence type="predicted"/>
<dbReference type="Proteomes" id="UP001295684">
    <property type="component" value="Unassembled WGS sequence"/>
</dbReference>
<dbReference type="PANTHER" id="PTHR46104:SF1">
    <property type="entry name" value="GENE 9195-RELATED"/>
    <property type="match status" value="1"/>
</dbReference>
<keyword evidence="2" id="KW-0732">Signal</keyword>
<name>A0AAD2D5U2_EUPCR</name>
<comment type="caution">
    <text evidence="3">The sequence shown here is derived from an EMBL/GenBank/DDBJ whole genome shotgun (WGS) entry which is preliminary data.</text>
</comment>
<evidence type="ECO:0000256" key="2">
    <source>
        <dbReference type="SAM" id="SignalP"/>
    </source>
</evidence>
<evidence type="ECO:0000313" key="4">
    <source>
        <dbReference type="Proteomes" id="UP001295684"/>
    </source>
</evidence>
<feature type="transmembrane region" description="Helical" evidence="1">
    <location>
        <begin position="6060"/>
        <end position="6081"/>
    </location>
</feature>
<feature type="transmembrane region" description="Helical" evidence="1">
    <location>
        <begin position="6030"/>
        <end position="6048"/>
    </location>
</feature>
<feature type="transmembrane region" description="Helical" evidence="1">
    <location>
        <begin position="5923"/>
        <end position="5943"/>
    </location>
</feature>
<feature type="transmembrane region" description="Helical" evidence="1">
    <location>
        <begin position="5864"/>
        <end position="5887"/>
    </location>
</feature>
<feature type="transmembrane region" description="Helical" evidence="1">
    <location>
        <begin position="5819"/>
        <end position="5843"/>
    </location>
</feature>
<evidence type="ECO:0000256" key="1">
    <source>
        <dbReference type="SAM" id="Phobius"/>
    </source>
</evidence>
<sequence>MQSLVLLLVLFWASFHLANPKTENSETEERNYQITNPSAKIFTSDVEDQASKRDLDQEYPKPRVKFKELNDLPLDKIIPDLSLTRSLAISSFGSGFQNERRKLSVIQENLNDGISLQALVTETGGLKYSTNEMPALMAVSHSKYIVQNVPFSLQLIISKSLLIEDTVLAEFSSSKSSFKISSVCSLDQHSYYNQHYNCEFEEISTLEELTLSYTVIEKTSMRKVSAEVLTSWKIHAIEMPFLTEASPRYLEVDTTNEDSYTQTIRIFGENLRTDFSQVLFGEKAQRSFIAADDGSYIDIDAPIISFYETTDQLIAEVKLQINDGEDLFTNSITVVYFRLEIQEIRVKCNCKIPQSSSFPLECINGNDIVFSNTANLIRYQKPILVESLTGSISPIKLVERLNIQTNMDLEFETGILNNVESGTVTLQKHFQGKSYYSGQLEILQSPILLRFDNDLLHERSTSCLTIRIILNNTPQRQNSLFYVIVDNDFSIMRSGFTETIETNVEEICLLNPLPLGSYKMHLTRDNCTLSEPLSFNIIEIPTVSKVTPCALDSVTGGNLFIKGFNFTKITQVKLGEYVVPSENTEINGLLTMITLSFGSIPDWSLFNINSEIYLSNNQGIDWMESGVFIQFISMNTSSTLYSNLHSSFTDLLDPFTVLSSDSESRTSECSDNLKAIPTVISHEEYYKLFIRVDKLLKAEETRIEISSFAFDCIIESYCMVNISQERYFFHYINDTIGYCQIGDLVKAYSDYQSPLEISLYARFYTFEEDQVLPIQQDSEQHQALAYVFKGLSFLKLDYEDSFASLLETRRKVDIKISPIFIPEYYRTRIKCFLNEIDDFENTSKQQYTGTSELGTSADGKYEDISCEFNIRSGDIRRYYVTLQIDDISIEYQDQEIFTAGLPKITEVSSETFEYDYYQIGRTTEDVTFRVIYEGFIDFTCNFEIFTETEVKIISTIQATYVSKVDGNLLTSDLINGISILEYKCQIGWEQILQNSENQIYLSISSLASTPAKYLYDTYTGRFTELIKAIKYLPSSSIKEYQVYFEEKSTGVQIEVIFDSAENPTITQDWICKIQNGLESIESSVSIENNPKCEFLVARATKTYDLTLYNSQKKIALFKSLSNNDRLSFLKLTLEMNLLLKYNTYTPVESILIYSSSSSPEVEFTPMQSATVACLYRDLNYRSSYISSCEVPPIGMTLFKDEKSAAINIQLEITTSNVTYLTTPSSLTLYQIPLFQDWAVTGSTINWIFQFEYTQEEARKLFKCKFSVEAPATTMSSQDSESFSTSTMTLPSGIFVLPTTQSEHLQLEVEGSSTGEVVTEVNKSDTGIICDVTGLGEGYFRSFRSYSLSSPSLVYTIGEEAIANIEWPEEITEQEEAAVDEDIRAKELEVKGAFQEWDCSYYGIEGTEETFGTLFSSERLERMECRSFKKYWDSTVVVGIDVDYDYFHEVLIQRSVNSVYNRPLLSFMPSTLIYPSESTQTFEITSSDSFGILSSLNTTYSVNLNGVSSNCSYSAPSITCNIEPNSTIFSLSPTPSISVAITPHDPLFTLYTSLIPLESPETTTISQSSEEFSTEAVLTNTTGLFYNAFETPAYEVRAETAQGLSDSEVLLALRTSQQYDHCLEQSCNCRFVLDQEYITQARVEKQLVSARGDVYDYYAYCTLPEEIKFWKTRIGQIEEIELRDSKQRILLKYINQKKVYAPVLQLSEEQVVLSKGLREEFGGIRIINGDLDQTNSKCIFRNRDTNNGTMQTIPIFSTGFMSCPFDFTLLSHEIQYFDVFLRYETRVLNEVWDIQITRNSLNNEITYSNIESTFENEGVVIINSAFQIYFDNTERVKYSEDTIISINLHSSLTNVTQNLILSKIIFERNFVTNIASAISTTEGKSDTSNLEVLSDRDTAKGLSITAALHPSRSIFKNSTGIQLCFMLSTNGILVCSLNQFYILQPLECSISPVKAAISKDPSLITLNCSLRQIFEINEQSPDIRLAISASVPDEVLIDEVVSPILQEKQQISFNISSKIVDSSQDEITMNLKVLALECPNCKSSLLDCNKIQQCSQNDQSSRQKIFWSCDNTGSNCDNDSTDLNTLEYHSSQGSLQYTKIREDIILQTQARLETLQLFNIKTIETLYTNSQTNLTDNLEITSAQEIQDNIRGSLKCLQTLSSGKTFSSTPVFTSSMSLYCSVMVLSRNEKSQVTLLYLLEGSEEVVSNNITLQTFAFDISKYYPLLSFKNGGGKFTIEIEPGILNFDCSSSSKAEGVERLKTLGCQFGLSTILPATFVSNTKLTCQIPPWSQNKNIVVNLISFDSTQRILGDSLSLRYCDYQTCAEEYKCRYSLYQDGVQIYQTIVEEGLSTTSTRANTTSYCTGESLKYSGRYKIEVSVDDGDTWIETSSDLVTIQSNYSEFSIIQSSKSYVYLPGRNTIKLISNYKADSGDIFVEVQTSVNQIYNIAPTSATSLDISFIIDSTEIEEYPSFLRYRLGITSKGLYTSWTGLEIRINAVLLNVLPRISWGIDSLQNISSIHNIQKYLPMMFEIQATQYLSGIDDVYCTFDSPQIRDGQGIFWIIKAVEESNKLLCKITEVSDLITKFLDEEISLTVTKHLDVYNPESGMLITIRPIPQITTISIDSIEMMNTSLSDIDHLNLTVTGINFRIDTLRNSYLDFIDSEGRLIQFDTDFAIFDHTDTLKMVIPQPLTIENLLLPNRLILHSGISGTEFTSIENPPDEEASIIVDHSVITLDSTGDASISPSIINITFQDPIPYTEDIKAYLLHYLSGEYSLTIISYNRLESDNSLLASITVNLPIISTPKKLEVYIEPILEHRIVFEKSEFEYKMNTLIEVEFPVNNTVIPPVMIPSPKIYNVTPDDTDDEITRFMISGEDLDSSIECTYSSPVKTVPIVFINSSYGYCDLTWTANVFQEIVLFTNGTNLHQVTYSKTISLEEPSRDLSWCMIDNYRSIFGVISESEKQCSIEYGYNLFSYPVDSLFSNDTYTSVEFSKVVPNVLRDAQSDPVTELHVLGKGITQEYDGKLACHFTAGDSYSQVVDANIVSENIIKCSIPYDVYQFGASTNDISLGHVLLSVKHKDKSLIVPNSEFILITNSVIRITTRAKIMYFDKNNQIVQIELQDSSDVLDLSNILSKYSQGLSAPTKSYSCTFTDAVGEVLFSSTINTDYDRIVLSREGYPDVKYFTLYCNYPNTASSVIPTKMYISEKYSFQTLEYNFISNSIDIIVEAQPLVTSVTSTGFDTNDAGVVTLAGTFDTSRTLYLRITHQDWLKHQVVPVNVLTSTQADYNLVLDKSLYILEVSYYSDQFCDSLPWEKYKKTIDDINLECIAYELNVTSTPVVQSDFTLNLNADIVDRCCIYPETTLLTKVTDVDNSGNILNCDIPSNVINSTLPDQLVEVCLFTDGTPALEVLRSDILEITSIEPSVLFKNLYTTLESSYETIKVFVSHLPQFTAKMDCKYNNIVLTSLGTGDDGSGNKYVLCPIPLFPNFEGSLAEGNKSVLVELQNCGEKIYTSASSSVHTVKILDTPEIDTSSKMYFPRFIEYPLDSVIRDEDKLVITGTNFDSSFTYYCAFLYGLSAVDEIQAEFLTSTTIRCRPIDFDHEAFVGLQVKVVSGGISIFAYGTIDLFLYEMPKVQKIFPTYASYDQQVEVSVTISSLPYIHNVHCKFGTTDAALVTIYRQGKQIICKAPVISSSNPTESIKMHISVDNHFWYESEQDLIFFATPTFTGVDSLIMPLFARSHIVVQGTNFIDTGSLLICRLKITSNEYYDLKVEYISSTELRCLNPPHYLSPITGVELSVTFNMLNFYQVVNNMEYKNVPKVFTIDKIYGKESPVSNTITVTGEGFTDSTLASVGGFKDDIVFTPSSDTSGTFDLPAYVNISEITGSPYTYMCYFDLEADMSRYCANSYQTGKMAFCFVASNSMLPHHYLVSKEDYGWVCIDKFPRSRIEVGIPGLDFSFNGVSYQYLELPDIDTTDPRAVFKDTANTILVKGEGFWDTDALSCRLRTTDSTTTLSLLNTNYINSTTIGCEFPAVSSTSATYKIGVTLNGYEFTDEVDEAQIYVNDPLTIVSVFPIVMFKNAIDVNILVRAYPLNSLQTYFCVIHEFYIQGEIYTDSGGVTFVNCTIPSYEAIANSATTPIPSNGEVNIRLASGGVLFTASGVVFRFLDQDQVNGVTPLNGPDTGGTNMTVTLSIDQTQGDIGNVYCLFYGSVSVLAVAAPPFDYSCITPALNYDLCNSGYDCSSSFGVSDTTNKKIVLYKEYAVVEVEIRIADTTDSVFQFTYNRGLEIVTFDPPFGFYDQAKTLTLRGNNYFPHIQIECKYTIGTEIILPANYMTNKTVGCDIPALDTSYTLPYFLNVELSFNSQRDWTSNGINYAYCKKSIVNSMIPTKGPVTGNTVIQINYGTLGKSDGCLDILDRSINPTLTSAYIHCRFELSTDATKYFETTIQSHDTTNKLISCNTPSANLILGTLFSSGGDVKVSLTGTDETFVFSYEPVSEISGLSPNFIFAEDNVTIEITGTNFFFEDIALTKIILKSQDIEVQRSPSMINSTHMTVEYYENEFAPRSRVEVTVTFNGEEYYKAPEFISVSERFTLEKLSQEIISTAATTILIDIYEEADSEGGIWDTQENLKCSYNGGAYIEKATYISSFLVQCDLPSASFTTLDVSLIIDATNLFISTNSLTIKFVNAPTFGSISDTGIFLTLSGARSLLYSPLSQRTATITGSGFQNSPNNTVYAYFEGGEVFEITANSDTEIQLPLPITDPGDVLEKVYISVDKNYFSAVSLVDPIHITSCPDGSYCEGILTTTCPAGTFCPKNQLGRHLACGPGYLQTSAGSLNCDQCSDGTDSKFCPYSSGSQVSCPQGFICNNKTDRIEADMNICPEGLVCDSTTTTIDISAGIGTAGAPAACPNGRWCGKGTYSGTHISGDMRTSQFCFDGNICGQNADWTTSTTLTGSKDSYGSYKCPISQFCQDGKSSPCPDGAFCPTEGISLPDYCQAGFFSTLGATECSKCKIGTFCPKIGTSKPIQCSPGSVCQLDAQLGITQLCPAGSYCVSKTVTQRISGHSIDVDYIPVECDPGTYCLSGVYTPIVNSSNPQAAQNCIEGSYCEKGTSSPSGTSCPPGHYCPKNSHAPTPTDPGYFASGYGNVQQEPCPPGTFSNQSIVSECTVCPAGYECPSEATIVPTLCGQGTYKPENFNLIFCELCPQGTWSNKTGLTAESECTLCEPKIVCIVAGMTSLNQSIDCPEGYVCPNYGTTSFTMFSNPCPEGYYCGTRTSTISDYHYCDRGLYCPKASTSTGRTQNKCLSGYFCPLGTAAELNSLGTFENVYQLPVARALEGTSSYPPCSEDNSLPSELIEQYIAGGTQLKCPEGTGSGRGAWCIGQCVISSETIVDTFNPVNGSSTVDGDLNVAGENTDYNGRMLGGNDENSGRNLATDPLSISLYEYTLDPLHTAKIYMDFSDVPSGFIYNTHYRITITDEDNTELTLPRYFSSSISAFENRQLEIRVHNMNSEKKTFKFGIYLLHGLFKPYKEFLRNKVSIFMYYSTRSNVKAKTTFGFLISSTFLNDITIPYNAPDVTADQTFFLDMTASIGLLPTRGYDKDVYDSTYWQSRQITSAIMSWVPFFSNCEGYDSKVLFYDIVERNSECQLPFSNQTKVVDPIPMTGMNPTADECKLQIKCRYDEVIDTNVATSNRWYSLKESQTIFLMTRDPINSDSFFSKSGDSDDTGFVSKIADGSDALIEAEIFPMVQQGMPTNVTLKILYYQRTSEAKRIVKVSIILSDYEEISEQEDAQYTLNIEYRAMNFFELINNFQFSIYIYILLFTIISMFLFVSVLFVWFIHYLIMSRKKPPVIKFMHMARVTFGPPTIGSLLASIPIFCAAGLLKFTQNLEVLDGIPAEWSNQGSEIDDSEKTLDKRGRLGVQFIIIGFVCLFYGASVMISKPSTEEEKIIIENNKKQRIDERLDDSLSGSQSTMYDEKKLAEEDDREEDVKVRSALTWKRRHFLVMCMIITIGLLVKLQFSYTKMFSDNIYTFLILFMIMDIILEQLLNRVIMSESLLVSPILGAFVITEFIMTMGADDFQNFIISYFIETALVVGGRIYIGPAVERIEYYTQKLAIWLSLKFSFAERIFRRILRRQLLIQTQLQNLSEFHHFNRNRQKETGEGMEALLGSVASYASQVQALFITPIVLIFIIFFAQETKIPQSYSIRKTDLNYYLIFTIILIIPQLVINIFLLHILEILHGFKIYDYLTYCDYKFKNRSKKWINQQALDKSILHSFRSLDNMSFSSQFYFIITLVTWGIVILDLGLITMIENKYNPFGDPVLITYIIAIVLGTFILKLVLNTIAGYFSLWKQNPANDHLKLDVRAITILDKEHDMRRLLNLIYHNQGFRHKFIRVNRAWVIENLAKVLNREYVMNDDDQFLLNVYQEAVNADHVEEKLKKEQEKIQKDLALMPYNKKNEELVDVSDDTIGDIPNHNWVVPDSIDTVPKIKKLSHTWLKFARQFMKLKEMIVDIVVDKLDSKCARCKSTFRLQVIQEYSFYKVAEEYRKKMKNVGLTRKGFRRFYNHYQKFSTLCMECAWLRLNDRQLLAHASPI</sequence>
<feature type="transmembrane region" description="Helical" evidence="1">
    <location>
        <begin position="6327"/>
        <end position="6345"/>
    </location>
</feature>
<dbReference type="Gene3D" id="2.60.40.10">
    <property type="entry name" value="Immunoglobulins"/>
    <property type="match status" value="1"/>
</dbReference>
<feature type="signal peptide" evidence="2">
    <location>
        <begin position="1"/>
        <end position="18"/>
    </location>
</feature>
<dbReference type="PANTHER" id="PTHR46104">
    <property type="entry name" value="GENE 9195-RELATED-RELATED"/>
    <property type="match status" value="1"/>
</dbReference>
<organism evidence="3 4">
    <name type="scientific">Euplotes crassus</name>
    <dbReference type="NCBI Taxonomy" id="5936"/>
    <lineage>
        <taxon>Eukaryota</taxon>
        <taxon>Sar</taxon>
        <taxon>Alveolata</taxon>
        <taxon>Ciliophora</taxon>
        <taxon>Intramacronucleata</taxon>
        <taxon>Spirotrichea</taxon>
        <taxon>Hypotrichia</taxon>
        <taxon>Euplotida</taxon>
        <taxon>Euplotidae</taxon>
        <taxon>Moneuplotes</taxon>
    </lineage>
</organism>
<keyword evidence="1" id="KW-0812">Transmembrane</keyword>
<accession>A0AAD2D5U2</accession>
<dbReference type="SMART" id="SM01411">
    <property type="entry name" value="Ephrin_rec_like"/>
    <property type="match status" value="5"/>
</dbReference>
<reference evidence="3" key="1">
    <citation type="submission" date="2023-07" db="EMBL/GenBank/DDBJ databases">
        <authorList>
            <consortium name="AG Swart"/>
            <person name="Singh M."/>
            <person name="Singh A."/>
            <person name="Seah K."/>
            <person name="Emmerich C."/>
        </authorList>
    </citation>
    <scope>NUCLEOTIDE SEQUENCE</scope>
    <source>
        <strain evidence="3">DP1</strain>
    </source>
</reference>
<feature type="transmembrane region" description="Helical" evidence="1">
    <location>
        <begin position="6087"/>
        <end position="6105"/>
    </location>
</feature>
<keyword evidence="1" id="KW-0472">Membrane</keyword>
<dbReference type="InterPro" id="IPR013783">
    <property type="entry name" value="Ig-like_fold"/>
</dbReference>
<protein>
    <submittedName>
        <fullName evidence="3">Uncharacterized protein</fullName>
    </submittedName>
</protein>
<dbReference type="EMBL" id="CAMPGE010023751">
    <property type="protein sequence ID" value="CAI2381652.1"/>
    <property type="molecule type" value="Genomic_DNA"/>
</dbReference>
<gene>
    <name evidence="3" type="ORF">ECRASSUSDP1_LOCUS23110</name>
</gene>
<feature type="transmembrane region" description="Helical" evidence="1">
    <location>
        <begin position="6293"/>
        <end position="6315"/>
    </location>
</feature>
<keyword evidence="4" id="KW-1185">Reference proteome</keyword>
<evidence type="ECO:0000313" key="3">
    <source>
        <dbReference type="EMBL" id="CAI2381652.1"/>
    </source>
</evidence>
<feature type="transmembrane region" description="Helical" evidence="1">
    <location>
        <begin position="6171"/>
        <end position="6198"/>
    </location>
</feature>
<feature type="chain" id="PRO_5042103884" evidence="2">
    <location>
        <begin position="19"/>
        <end position="6599"/>
    </location>
</feature>